<evidence type="ECO:0000259" key="4">
    <source>
        <dbReference type="PROSITE" id="PS50949"/>
    </source>
</evidence>
<dbReference type="Gene3D" id="1.10.10.10">
    <property type="entry name" value="Winged helix-like DNA-binding domain superfamily/Winged helix DNA-binding domain"/>
    <property type="match status" value="1"/>
</dbReference>
<dbReference type="SUPFAM" id="SSF46785">
    <property type="entry name" value="Winged helix' DNA-binding domain"/>
    <property type="match status" value="1"/>
</dbReference>
<dbReference type="Pfam" id="PF00392">
    <property type="entry name" value="GntR"/>
    <property type="match status" value="1"/>
</dbReference>
<evidence type="ECO:0000313" key="6">
    <source>
        <dbReference type="Proteomes" id="UP000267128"/>
    </source>
</evidence>
<proteinExistence type="predicted"/>
<dbReference type="InterPro" id="IPR036390">
    <property type="entry name" value="WH_DNA-bd_sf"/>
</dbReference>
<dbReference type="OrthoDB" id="5182935at2"/>
<dbReference type="PANTHER" id="PTHR43537:SF5">
    <property type="entry name" value="UXU OPERON TRANSCRIPTIONAL REGULATOR"/>
    <property type="match status" value="1"/>
</dbReference>
<keyword evidence="1" id="KW-0805">Transcription regulation</keyword>
<gene>
    <name evidence="5" type="ORF">EFK50_08765</name>
</gene>
<name>A0A3N0CFZ6_9ACTN</name>
<keyword evidence="6" id="KW-1185">Reference proteome</keyword>
<feature type="domain" description="HTH gntR-type" evidence="4">
    <location>
        <begin position="49"/>
        <end position="116"/>
    </location>
</feature>
<dbReference type="Pfam" id="PF07729">
    <property type="entry name" value="FCD"/>
    <property type="match status" value="1"/>
</dbReference>
<keyword evidence="2" id="KW-0238">DNA-binding</keyword>
<accession>A0A3N0CFZ6</accession>
<dbReference type="InterPro" id="IPR000524">
    <property type="entry name" value="Tscrpt_reg_HTH_GntR"/>
</dbReference>
<dbReference type="SMART" id="SM00345">
    <property type="entry name" value="HTH_GNTR"/>
    <property type="match status" value="1"/>
</dbReference>
<dbReference type="PANTHER" id="PTHR43537">
    <property type="entry name" value="TRANSCRIPTIONAL REGULATOR, GNTR FAMILY"/>
    <property type="match status" value="1"/>
</dbReference>
<dbReference type="AlphaFoldDB" id="A0A3N0CFZ6"/>
<dbReference type="GO" id="GO:0003700">
    <property type="term" value="F:DNA-binding transcription factor activity"/>
    <property type="evidence" value="ECO:0007669"/>
    <property type="project" value="InterPro"/>
</dbReference>
<organism evidence="5 6">
    <name type="scientific">Nocardioides marmoriginsengisoli</name>
    <dbReference type="NCBI Taxonomy" id="661483"/>
    <lineage>
        <taxon>Bacteria</taxon>
        <taxon>Bacillati</taxon>
        <taxon>Actinomycetota</taxon>
        <taxon>Actinomycetes</taxon>
        <taxon>Propionibacteriales</taxon>
        <taxon>Nocardioidaceae</taxon>
        <taxon>Nocardioides</taxon>
    </lineage>
</organism>
<keyword evidence="3" id="KW-0804">Transcription</keyword>
<evidence type="ECO:0000313" key="5">
    <source>
        <dbReference type="EMBL" id="RNL61913.1"/>
    </source>
</evidence>
<dbReference type="Gene3D" id="1.20.120.530">
    <property type="entry name" value="GntR ligand-binding domain-like"/>
    <property type="match status" value="1"/>
</dbReference>
<protein>
    <submittedName>
        <fullName evidence="5">GntR family transcriptional regulator</fullName>
    </submittedName>
</protein>
<dbReference type="PROSITE" id="PS50949">
    <property type="entry name" value="HTH_GNTR"/>
    <property type="match status" value="1"/>
</dbReference>
<dbReference type="EMBL" id="RJSE01000007">
    <property type="protein sequence ID" value="RNL61913.1"/>
    <property type="molecule type" value="Genomic_DNA"/>
</dbReference>
<dbReference type="InterPro" id="IPR036388">
    <property type="entry name" value="WH-like_DNA-bd_sf"/>
</dbReference>
<dbReference type="InterPro" id="IPR011711">
    <property type="entry name" value="GntR_C"/>
</dbReference>
<evidence type="ECO:0000256" key="2">
    <source>
        <dbReference type="ARBA" id="ARBA00023125"/>
    </source>
</evidence>
<evidence type="ECO:0000256" key="3">
    <source>
        <dbReference type="ARBA" id="ARBA00023163"/>
    </source>
</evidence>
<sequence length="280" mass="30742">MSAHLSTVSVRLVTGFTSLKQFRGARLRFGSWIQSQRSSMNPGVFQKPPTQVEAVLLELRRALLEGEYVVGSRLNVDAISKELGVSRAPVRDALRILEGEQQVVYEPHRGYEIAAMNLDDLSDLYRIRELLETEAVAIAVPRLTPAQLDVIRRAAEETAQALAAHDRVAATYANRAFHFELFTAPGHEQLVDTIRQTWNADAYRSLYLQDVESATASAAEHFAIADAAVAGDVARVVELQNAHRDGELKSLLRVVGDSLGRPAGEEMPWRAVTSAANGPC</sequence>
<evidence type="ECO:0000256" key="1">
    <source>
        <dbReference type="ARBA" id="ARBA00023015"/>
    </source>
</evidence>
<comment type="caution">
    <text evidence="5">The sequence shown here is derived from an EMBL/GenBank/DDBJ whole genome shotgun (WGS) entry which is preliminary data.</text>
</comment>
<reference evidence="5 6" key="1">
    <citation type="submission" date="2018-11" db="EMBL/GenBank/DDBJ databases">
        <authorList>
            <person name="Li F."/>
        </authorList>
    </citation>
    <scope>NUCLEOTIDE SEQUENCE [LARGE SCALE GENOMIC DNA]</scope>
    <source>
        <strain evidence="5 6">Gsoil 097</strain>
    </source>
</reference>
<dbReference type="SMART" id="SM00895">
    <property type="entry name" value="FCD"/>
    <property type="match status" value="1"/>
</dbReference>
<dbReference type="SUPFAM" id="SSF48008">
    <property type="entry name" value="GntR ligand-binding domain-like"/>
    <property type="match status" value="1"/>
</dbReference>
<dbReference type="Proteomes" id="UP000267128">
    <property type="component" value="Unassembled WGS sequence"/>
</dbReference>
<dbReference type="GO" id="GO:0003677">
    <property type="term" value="F:DNA binding"/>
    <property type="evidence" value="ECO:0007669"/>
    <property type="project" value="UniProtKB-KW"/>
</dbReference>
<dbReference type="InterPro" id="IPR008920">
    <property type="entry name" value="TF_FadR/GntR_C"/>
</dbReference>